<dbReference type="InterPro" id="IPR007981">
    <property type="entry name" value="Peptidase_A5"/>
</dbReference>
<organism evidence="2 3">
    <name type="scientific">Candidatus Marsarchaeota G2 archaeon BE_D</name>
    <dbReference type="NCBI Taxonomy" id="1978158"/>
    <lineage>
        <taxon>Archaea</taxon>
        <taxon>Candidatus Marsarchaeota</taxon>
        <taxon>Candidatus Marsarchaeota group 2</taxon>
    </lineage>
</organism>
<dbReference type="AlphaFoldDB" id="A0A2R6CCW0"/>
<protein>
    <submittedName>
        <fullName evidence="2">Uncharacterized protein</fullName>
    </submittedName>
</protein>
<dbReference type="Pfam" id="PF05317">
    <property type="entry name" value="Thermopsin"/>
    <property type="match status" value="1"/>
</dbReference>
<accession>A0A2R6CCW0</accession>
<dbReference type="EMBL" id="NEXF01000068">
    <property type="protein sequence ID" value="PSO08616.1"/>
    <property type="molecule type" value="Genomic_DNA"/>
</dbReference>
<dbReference type="Proteomes" id="UP000242015">
    <property type="component" value="Unassembled WGS sequence"/>
</dbReference>
<feature type="region of interest" description="Disordered" evidence="1">
    <location>
        <begin position="168"/>
        <end position="233"/>
    </location>
</feature>
<proteinExistence type="predicted"/>
<evidence type="ECO:0000313" key="2">
    <source>
        <dbReference type="EMBL" id="PSO08616.1"/>
    </source>
</evidence>
<name>A0A2R6CCW0_9ARCH</name>
<evidence type="ECO:0000256" key="1">
    <source>
        <dbReference type="SAM" id="MobiDB-lite"/>
    </source>
</evidence>
<evidence type="ECO:0000313" key="3">
    <source>
        <dbReference type="Proteomes" id="UP000242015"/>
    </source>
</evidence>
<comment type="caution">
    <text evidence="2">The sequence shown here is derived from an EMBL/GenBank/DDBJ whole genome shotgun (WGS) entry which is preliminary data.</text>
</comment>
<gene>
    <name evidence="2" type="ORF">B9Q04_04660</name>
</gene>
<reference evidence="2 3" key="1">
    <citation type="submission" date="2017-04" db="EMBL/GenBank/DDBJ databases">
        <title>Novel microbial lineages endemic to geothermal iron-oxide mats fill important gaps in the evolutionary history of Archaea.</title>
        <authorList>
            <person name="Jay Z.J."/>
            <person name="Beam J.P."/>
            <person name="Dlakic M."/>
            <person name="Rusch D.B."/>
            <person name="Kozubal M.A."/>
            <person name="Inskeep W.P."/>
        </authorList>
    </citation>
    <scope>NUCLEOTIDE SEQUENCE [LARGE SCALE GENOMIC DNA]</scope>
    <source>
        <strain evidence="2">BE_D</strain>
    </source>
</reference>
<sequence length="249" mass="25348">MLSYKLPFAFWLLMNESIVQGQGVLISMGFVVLQNGTVLPNPEPDWFDYIMIHDPSASAAAFVVSGYRYTPVGAASPLRSFYDAELVFGGGGNGEVTQFEQFSATLGLLYCSSAADNYTAFPSYYSFGAYTAEATTDLHVAYLGAGFGSLSVGAPDYVYLGPSAPQTTTTTATTATSTGAGTTPTSSPTQSTSTQTPTKQPSSSSSSSCPTTPTASATGSQPPTSSTASSGSAAAGLAFIAVIVVAAGG</sequence>